<keyword evidence="1" id="KW-0732">Signal</keyword>
<keyword evidence="3" id="KW-1185">Reference proteome</keyword>
<organism evidence="2 3">
    <name type="scientific">Trichogramma kaykai</name>
    <dbReference type="NCBI Taxonomy" id="54128"/>
    <lineage>
        <taxon>Eukaryota</taxon>
        <taxon>Metazoa</taxon>
        <taxon>Ecdysozoa</taxon>
        <taxon>Arthropoda</taxon>
        <taxon>Hexapoda</taxon>
        <taxon>Insecta</taxon>
        <taxon>Pterygota</taxon>
        <taxon>Neoptera</taxon>
        <taxon>Endopterygota</taxon>
        <taxon>Hymenoptera</taxon>
        <taxon>Apocrita</taxon>
        <taxon>Proctotrupomorpha</taxon>
        <taxon>Chalcidoidea</taxon>
        <taxon>Trichogrammatidae</taxon>
        <taxon>Trichogramma</taxon>
    </lineage>
</organism>
<proteinExistence type="predicted"/>
<dbReference type="Proteomes" id="UP001627154">
    <property type="component" value="Unassembled WGS sequence"/>
</dbReference>
<gene>
    <name evidence="2" type="ORF">TKK_000768</name>
</gene>
<dbReference type="AlphaFoldDB" id="A0ABD2XMT1"/>
<sequence length="208" mass="23829">MRSFSIMSKLLLIVALPLLLLEATNSSIVNSDLSDDYEGLPYFFRMPDKDYAKMCCAQCIDEKTCILYTENRKKTCAGLIDRESVGLIDFPGGRVITTSYDLYEKWQLLWIENGSDPVLRSRDFSWDECAWKSQVEIHDLLGPVITDVLIKVVTDPFYDYDVLVSVKDANCGIYNCDVTFYKKRPGEPIRANAKIADDEPEKIHRFDL</sequence>
<evidence type="ECO:0000256" key="1">
    <source>
        <dbReference type="SAM" id="SignalP"/>
    </source>
</evidence>
<feature type="chain" id="PRO_5044873010" description="Apple domain-containing protein" evidence="1">
    <location>
        <begin position="27"/>
        <end position="208"/>
    </location>
</feature>
<comment type="caution">
    <text evidence="2">The sequence shown here is derived from an EMBL/GenBank/DDBJ whole genome shotgun (WGS) entry which is preliminary data.</text>
</comment>
<evidence type="ECO:0000313" key="3">
    <source>
        <dbReference type="Proteomes" id="UP001627154"/>
    </source>
</evidence>
<name>A0ABD2XMT1_9HYME</name>
<evidence type="ECO:0008006" key="4">
    <source>
        <dbReference type="Google" id="ProtNLM"/>
    </source>
</evidence>
<evidence type="ECO:0000313" key="2">
    <source>
        <dbReference type="EMBL" id="KAL3406607.1"/>
    </source>
</evidence>
<accession>A0ABD2XMT1</accession>
<feature type="signal peptide" evidence="1">
    <location>
        <begin position="1"/>
        <end position="26"/>
    </location>
</feature>
<protein>
    <recommendedName>
        <fullName evidence="4">Apple domain-containing protein</fullName>
    </recommendedName>
</protein>
<dbReference type="EMBL" id="JBJJXI010000018">
    <property type="protein sequence ID" value="KAL3406607.1"/>
    <property type="molecule type" value="Genomic_DNA"/>
</dbReference>
<reference evidence="2 3" key="1">
    <citation type="journal article" date="2024" name="bioRxiv">
        <title>A reference genome for Trichogramma kaykai: A tiny desert-dwelling parasitoid wasp with competing sex-ratio distorters.</title>
        <authorList>
            <person name="Culotta J."/>
            <person name="Lindsey A.R."/>
        </authorList>
    </citation>
    <scope>NUCLEOTIDE SEQUENCE [LARGE SCALE GENOMIC DNA]</scope>
    <source>
        <strain evidence="2 3">KSX58</strain>
    </source>
</reference>